<evidence type="ECO:0000313" key="2">
    <source>
        <dbReference type="Proteomes" id="UP001062846"/>
    </source>
</evidence>
<evidence type="ECO:0000313" key="1">
    <source>
        <dbReference type="EMBL" id="KAI8533842.1"/>
    </source>
</evidence>
<dbReference type="Proteomes" id="UP001062846">
    <property type="component" value="Chromosome 10"/>
</dbReference>
<sequence>MAPKLRKHADDSQIGPKPEGNAPVEPEKEVNGQNDLPIGQGVQSPKPVLDARRTPHVHYKSSRVVHAEETNVPYRGKEVPSNQLSEILDAFKELAITQKAMLKHMENWSSVQSNSQTPSNKGEERERASTSKNRYRLGKEPMGAEEIPESWYEPIRRPNFEEEVLWLR</sequence>
<organism evidence="1 2">
    <name type="scientific">Rhododendron molle</name>
    <name type="common">Chinese azalea</name>
    <name type="synonym">Azalea mollis</name>
    <dbReference type="NCBI Taxonomy" id="49168"/>
    <lineage>
        <taxon>Eukaryota</taxon>
        <taxon>Viridiplantae</taxon>
        <taxon>Streptophyta</taxon>
        <taxon>Embryophyta</taxon>
        <taxon>Tracheophyta</taxon>
        <taxon>Spermatophyta</taxon>
        <taxon>Magnoliopsida</taxon>
        <taxon>eudicotyledons</taxon>
        <taxon>Gunneridae</taxon>
        <taxon>Pentapetalae</taxon>
        <taxon>asterids</taxon>
        <taxon>Ericales</taxon>
        <taxon>Ericaceae</taxon>
        <taxon>Ericoideae</taxon>
        <taxon>Rhodoreae</taxon>
        <taxon>Rhododendron</taxon>
    </lineage>
</organism>
<dbReference type="EMBL" id="CM046397">
    <property type="protein sequence ID" value="KAI8533842.1"/>
    <property type="molecule type" value="Genomic_DNA"/>
</dbReference>
<name>A0ACC0LZ41_RHOML</name>
<gene>
    <name evidence="1" type="ORF">RHMOL_Rhmol10G0041400</name>
</gene>
<proteinExistence type="predicted"/>
<reference evidence="1" key="1">
    <citation type="submission" date="2022-02" db="EMBL/GenBank/DDBJ databases">
        <title>Plant Genome Project.</title>
        <authorList>
            <person name="Zhang R.-G."/>
        </authorList>
    </citation>
    <scope>NUCLEOTIDE SEQUENCE</scope>
    <source>
        <strain evidence="1">AT1</strain>
    </source>
</reference>
<keyword evidence="2" id="KW-1185">Reference proteome</keyword>
<protein>
    <submittedName>
        <fullName evidence="1">Uncharacterized protein</fullName>
    </submittedName>
</protein>
<comment type="caution">
    <text evidence="1">The sequence shown here is derived from an EMBL/GenBank/DDBJ whole genome shotgun (WGS) entry which is preliminary data.</text>
</comment>
<accession>A0ACC0LZ41</accession>